<dbReference type="Pfam" id="PF07690">
    <property type="entry name" value="MFS_1"/>
    <property type="match status" value="1"/>
</dbReference>
<comment type="caution">
    <text evidence="9">The sequence shown here is derived from an EMBL/GenBank/DDBJ whole genome shotgun (WGS) entry which is preliminary data.</text>
</comment>
<dbReference type="InterPro" id="IPR011701">
    <property type="entry name" value="MFS"/>
</dbReference>
<organism evidence="9 10">
    <name type="scientific">Austwickia chelonae NBRC 105200</name>
    <dbReference type="NCBI Taxonomy" id="1184607"/>
    <lineage>
        <taxon>Bacteria</taxon>
        <taxon>Bacillati</taxon>
        <taxon>Actinomycetota</taxon>
        <taxon>Actinomycetes</taxon>
        <taxon>Micrococcales</taxon>
        <taxon>Dermatophilaceae</taxon>
        <taxon>Austwickia</taxon>
    </lineage>
</organism>
<dbReference type="STRING" id="100225.SAMN05421595_2698"/>
<dbReference type="PROSITE" id="PS50850">
    <property type="entry name" value="MFS"/>
    <property type="match status" value="1"/>
</dbReference>
<feature type="transmembrane region" description="Helical" evidence="7">
    <location>
        <begin position="373"/>
        <end position="394"/>
    </location>
</feature>
<dbReference type="PRINTS" id="PR01035">
    <property type="entry name" value="TCRTETA"/>
</dbReference>
<dbReference type="PANTHER" id="PTHR43124:SF3">
    <property type="entry name" value="CHLORAMPHENICOL EFFLUX PUMP RV0191"/>
    <property type="match status" value="1"/>
</dbReference>
<keyword evidence="6 7" id="KW-0472">Membrane</keyword>
<evidence type="ECO:0000313" key="10">
    <source>
        <dbReference type="Proteomes" id="UP000008495"/>
    </source>
</evidence>
<feature type="transmembrane region" description="Helical" evidence="7">
    <location>
        <begin position="49"/>
        <end position="68"/>
    </location>
</feature>
<feature type="transmembrane region" description="Helical" evidence="7">
    <location>
        <begin position="145"/>
        <end position="167"/>
    </location>
</feature>
<evidence type="ECO:0000313" key="9">
    <source>
        <dbReference type="EMBL" id="GAB78431.1"/>
    </source>
</evidence>
<dbReference type="InterPro" id="IPR036259">
    <property type="entry name" value="MFS_trans_sf"/>
</dbReference>
<feature type="transmembrane region" description="Helical" evidence="7">
    <location>
        <begin position="252"/>
        <end position="274"/>
    </location>
</feature>
<feature type="transmembrane region" description="Helical" evidence="7">
    <location>
        <begin position="19"/>
        <end position="43"/>
    </location>
</feature>
<evidence type="ECO:0000256" key="6">
    <source>
        <dbReference type="ARBA" id="ARBA00023136"/>
    </source>
</evidence>
<evidence type="ECO:0000256" key="5">
    <source>
        <dbReference type="ARBA" id="ARBA00022989"/>
    </source>
</evidence>
<gene>
    <name evidence="9" type="ORF">AUCHE_09_00370</name>
</gene>
<evidence type="ECO:0000256" key="3">
    <source>
        <dbReference type="ARBA" id="ARBA00022475"/>
    </source>
</evidence>
<dbReference type="GO" id="GO:0022857">
    <property type="term" value="F:transmembrane transporter activity"/>
    <property type="evidence" value="ECO:0007669"/>
    <property type="project" value="InterPro"/>
</dbReference>
<evidence type="ECO:0000256" key="4">
    <source>
        <dbReference type="ARBA" id="ARBA00022692"/>
    </source>
</evidence>
<dbReference type="Gene3D" id="1.20.1720.10">
    <property type="entry name" value="Multidrug resistance protein D"/>
    <property type="match status" value="1"/>
</dbReference>
<comment type="subcellular location">
    <subcellularLocation>
        <location evidence="1">Cell membrane</location>
        <topology evidence="1">Multi-pass membrane protein</topology>
    </subcellularLocation>
</comment>
<evidence type="ECO:0000256" key="1">
    <source>
        <dbReference type="ARBA" id="ARBA00004651"/>
    </source>
</evidence>
<protein>
    <submittedName>
        <fullName evidence="9">Putative major facilitator superfamily transporter</fullName>
    </submittedName>
</protein>
<dbReference type="Gene3D" id="1.20.1250.20">
    <property type="entry name" value="MFS general substrate transporter like domains"/>
    <property type="match status" value="1"/>
</dbReference>
<dbReference type="Proteomes" id="UP000008495">
    <property type="component" value="Unassembled WGS sequence"/>
</dbReference>
<evidence type="ECO:0000259" key="8">
    <source>
        <dbReference type="PROSITE" id="PS50850"/>
    </source>
</evidence>
<dbReference type="AlphaFoldDB" id="K6UMV0"/>
<keyword evidence="3" id="KW-1003">Cell membrane</keyword>
<reference evidence="9 10" key="1">
    <citation type="submission" date="2012-08" db="EMBL/GenBank/DDBJ databases">
        <title>Whole genome shotgun sequence of Austwickia chelonae NBRC 105200.</title>
        <authorList>
            <person name="Yoshida I."/>
            <person name="Hosoyama A."/>
            <person name="Tsuchikane K."/>
            <person name="Katsumata H."/>
            <person name="Ando Y."/>
            <person name="Ohji S."/>
            <person name="Hamada M."/>
            <person name="Tamura T."/>
            <person name="Yamazoe A."/>
            <person name="Yamazaki S."/>
            <person name="Fujita N."/>
        </authorList>
    </citation>
    <scope>NUCLEOTIDE SEQUENCE [LARGE SCALE GENOMIC DNA]</scope>
    <source>
        <strain evidence="9 10">NBRC 105200</strain>
    </source>
</reference>
<dbReference type="eggNOG" id="COG2814">
    <property type="taxonomic scope" value="Bacteria"/>
</dbReference>
<dbReference type="EMBL" id="BAGZ01000009">
    <property type="protein sequence ID" value="GAB78431.1"/>
    <property type="molecule type" value="Genomic_DNA"/>
</dbReference>
<feature type="transmembrane region" description="Helical" evidence="7">
    <location>
        <begin position="114"/>
        <end position="133"/>
    </location>
</feature>
<keyword evidence="5 7" id="KW-1133">Transmembrane helix</keyword>
<accession>K6UMV0</accession>
<dbReference type="InterPro" id="IPR020846">
    <property type="entry name" value="MFS_dom"/>
</dbReference>
<name>K6UMV0_9MICO</name>
<feature type="transmembrane region" description="Helical" evidence="7">
    <location>
        <begin position="218"/>
        <end position="240"/>
    </location>
</feature>
<dbReference type="InterPro" id="IPR005829">
    <property type="entry name" value="Sugar_transporter_CS"/>
</dbReference>
<feature type="transmembrane region" description="Helical" evidence="7">
    <location>
        <begin position="286"/>
        <end position="313"/>
    </location>
</feature>
<evidence type="ECO:0000256" key="7">
    <source>
        <dbReference type="SAM" id="Phobius"/>
    </source>
</evidence>
<dbReference type="GO" id="GO:0005886">
    <property type="term" value="C:plasma membrane"/>
    <property type="evidence" value="ECO:0007669"/>
    <property type="project" value="UniProtKB-SubCell"/>
</dbReference>
<dbReference type="OrthoDB" id="9793283at2"/>
<sequence length="410" mass="41998">MNDTPAAEKTIRPPIPREIWVLVAAAFFVAIGFGLVSPILPAYAHSFDVGVQAAAAIVSVFALMRLLFAPTSGQLIARLGERRVYLTGILIVALSTGACALATGYWQLLLFRGLGGVGSTMFTVSASALIVRLSPPTIRGRVSSLYGSGFLIGGILGPVLGTAMSGFGFRVPFVVYALTLLAAAGVVAAFLGEEALRPKPGTPVLPVMTVREAWADNAYRALMVSTFCHGWANFGLRVALLPLFASTVPGMGVGWAGVALTVFAVGNAVMLPVAGRLVDEVGRKPLVLGGLLINGAATAVIGLSHSVVVLLAVSLLAGVGSGAIGPAQQAAVADVVGHDRNGGKVLAAFQMSLDSGSILGPVLAGLVADRYGFGWAFGMTAVLSLAAVVAWVPARESSPVRVSRTVVGRS</sequence>
<dbReference type="InterPro" id="IPR050189">
    <property type="entry name" value="MFS_Efflux_Transporters"/>
</dbReference>
<comment type="similarity">
    <text evidence="2">Belongs to the major facilitator superfamily. TCR/Tet family.</text>
</comment>
<feature type="transmembrane region" description="Helical" evidence="7">
    <location>
        <begin position="84"/>
        <end position="108"/>
    </location>
</feature>
<proteinExistence type="inferred from homology"/>
<keyword evidence="4 7" id="KW-0812">Transmembrane</keyword>
<feature type="domain" description="Major facilitator superfamily (MFS) profile" evidence="8">
    <location>
        <begin position="18"/>
        <end position="396"/>
    </location>
</feature>
<dbReference type="PANTHER" id="PTHR43124">
    <property type="entry name" value="PURINE EFFLUX PUMP PBUE"/>
    <property type="match status" value="1"/>
</dbReference>
<dbReference type="SUPFAM" id="SSF103473">
    <property type="entry name" value="MFS general substrate transporter"/>
    <property type="match status" value="1"/>
</dbReference>
<keyword evidence="10" id="KW-1185">Reference proteome</keyword>
<evidence type="ECO:0000256" key="2">
    <source>
        <dbReference type="ARBA" id="ARBA00007520"/>
    </source>
</evidence>
<dbReference type="InterPro" id="IPR001958">
    <property type="entry name" value="Tet-R_TetA/multi-R_MdtG-like"/>
</dbReference>
<feature type="transmembrane region" description="Helical" evidence="7">
    <location>
        <begin position="173"/>
        <end position="191"/>
    </location>
</feature>
<dbReference type="PROSITE" id="PS00216">
    <property type="entry name" value="SUGAR_TRANSPORT_1"/>
    <property type="match status" value="1"/>
</dbReference>
<dbReference type="CDD" id="cd17325">
    <property type="entry name" value="MFS_MdtG_SLC18_like"/>
    <property type="match status" value="1"/>
</dbReference>
<dbReference type="RefSeq" id="WP_006503186.1">
    <property type="nucleotide sequence ID" value="NZ_BAGZ01000009.1"/>
</dbReference>